<protein>
    <submittedName>
        <fullName evidence="2">VWFA domain-containing protein</fullName>
    </submittedName>
</protein>
<evidence type="ECO:0000256" key="1">
    <source>
        <dbReference type="SAM" id="MobiDB-lite"/>
    </source>
</evidence>
<evidence type="ECO:0000313" key="3">
    <source>
        <dbReference type="Proteomes" id="UP001465668"/>
    </source>
</evidence>
<gene>
    <name evidence="2" type="ORF">SCAR479_10986</name>
</gene>
<dbReference type="EMBL" id="JARVKM010000063">
    <property type="protein sequence ID" value="KAK9772286.1"/>
    <property type="molecule type" value="Genomic_DNA"/>
</dbReference>
<comment type="caution">
    <text evidence="2">The sequence shown here is derived from an EMBL/GenBank/DDBJ whole genome shotgun (WGS) entry which is preliminary data.</text>
</comment>
<organism evidence="2 3">
    <name type="scientific">Seiridium cardinale</name>
    <dbReference type="NCBI Taxonomy" id="138064"/>
    <lineage>
        <taxon>Eukaryota</taxon>
        <taxon>Fungi</taxon>
        <taxon>Dikarya</taxon>
        <taxon>Ascomycota</taxon>
        <taxon>Pezizomycotina</taxon>
        <taxon>Sordariomycetes</taxon>
        <taxon>Xylariomycetidae</taxon>
        <taxon>Amphisphaeriales</taxon>
        <taxon>Sporocadaceae</taxon>
        <taxon>Seiridium</taxon>
    </lineage>
</organism>
<reference evidence="2 3" key="1">
    <citation type="submission" date="2024-02" db="EMBL/GenBank/DDBJ databases">
        <title>First draft genome assembly of two strains of Seiridium cardinale.</title>
        <authorList>
            <person name="Emiliani G."/>
            <person name="Scali E."/>
        </authorList>
    </citation>
    <scope>NUCLEOTIDE SEQUENCE [LARGE SCALE GENOMIC DNA]</scope>
    <source>
        <strain evidence="2 3">BM-138-000479</strain>
    </source>
</reference>
<feature type="region of interest" description="Disordered" evidence="1">
    <location>
        <begin position="1"/>
        <end position="48"/>
    </location>
</feature>
<name>A0ABR2XF82_9PEZI</name>
<evidence type="ECO:0000313" key="2">
    <source>
        <dbReference type="EMBL" id="KAK9772286.1"/>
    </source>
</evidence>
<proteinExistence type="predicted"/>
<dbReference type="Proteomes" id="UP001465668">
    <property type="component" value="Unassembled WGS sequence"/>
</dbReference>
<keyword evidence="3" id="KW-1185">Reference proteome</keyword>
<dbReference type="PANTHER" id="PTHR34706">
    <property type="entry name" value="SLR1338 PROTEIN"/>
    <property type="match status" value="1"/>
</dbReference>
<feature type="compositionally biased region" description="Basic and acidic residues" evidence="1">
    <location>
        <begin position="10"/>
        <end position="23"/>
    </location>
</feature>
<accession>A0ABR2XF82</accession>
<dbReference type="PANTHER" id="PTHR34706:SF1">
    <property type="entry name" value="VWFA DOMAIN-CONTAINING PROTEIN"/>
    <property type="match status" value="1"/>
</dbReference>
<sequence length="361" mass="40653">MRHWFSSESSRAHDDTSDQKEESIASEGELPSEKHNETSTLSHTNPFRGFKDNSGERFMKIHSYGSTFLNYLDIHGAHGNSYERESHGASSLGPGDHRSPWDRLKEFHTIFLVDDSASMKADWAQALSFLRDVIPHCLKYAGRDVSIFFTNHWTAEPSRYEQEWTPEWPVPSGYHNVRCVTQEEATALGYPQEASAEFIFDRVAPVEERADASTRMARRLGPILRPYIAAYKAGTAGDERFKHIANANLIVVTNGANHEDVGTETQAIAEDLNECGAPSTQVGIQFVQIGSDKESSALLKQLDSDIVLNDRDMIDTVLYEQTRDRKTGRMTEDGLFKVLLGAMSRRVDMKRLENGHFIGRP</sequence>